<reference evidence="2 3" key="1">
    <citation type="submission" date="2017-10" db="EMBL/GenBank/DDBJ databases">
        <title>Draft genome of Lysinibacillus fusiformis strain Juneja, a laboratory-derived pathogen of Drosophila melanogaster.</title>
        <authorList>
            <person name="Smith B.R."/>
            <person name="Unckless R.L."/>
        </authorList>
    </citation>
    <scope>NUCLEOTIDE SEQUENCE [LARGE SCALE GENOMIC DNA]</scope>
    <source>
        <strain evidence="2 3">Juneja</strain>
    </source>
</reference>
<accession>A0A2I0V422</accession>
<feature type="transmembrane region" description="Helical" evidence="1">
    <location>
        <begin position="151"/>
        <end position="169"/>
    </location>
</feature>
<dbReference type="EMBL" id="PDFK01000001">
    <property type="protein sequence ID" value="PKU53061.1"/>
    <property type="molecule type" value="Genomic_DNA"/>
</dbReference>
<evidence type="ECO:0000313" key="3">
    <source>
        <dbReference type="Proteomes" id="UP000234956"/>
    </source>
</evidence>
<keyword evidence="1" id="KW-0812">Transmembrane</keyword>
<feature type="transmembrane region" description="Helical" evidence="1">
    <location>
        <begin position="189"/>
        <end position="209"/>
    </location>
</feature>
<sequence>MPLTFAHPAAILPFSRRSKYIHFSALVLGSMAPDFEYFFRGRPIGEIGHSLTGFFIFNLPLIIVIYIIYCKYVRQHVVHHLPVCLQDTANQTTSRSKRLNVIVFGYSAFLGMLTHVIWDSFTHKNGFMVSHLSILSETMPIFGFQFPLYKYLQHGSTLVGITLIIGYVYVRAAHQSTNSLLTIHPKQKLFFWIQVLGLAIFYVCCWSIIDGVSVSNYGVWVVRMIDSFFCSLLTICLLKTYWQK</sequence>
<feature type="transmembrane region" description="Helical" evidence="1">
    <location>
        <begin position="221"/>
        <end position="242"/>
    </location>
</feature>
<evidence type="ECO:0000313" key="2">
    <source>
        <dbReference type="EMBL" id="PKU53061.1"/>
    </source>
</evidence>
<proteinExistence type="predicted"/>
<comment type="caution">
    <text evidence="2">The sequence shown here is derived from an EMBL/GenBank/DDBJ whole genome shotgun (WGS) entry which is preliminary data.</text>
</comment>
<feature type="transmembrane region" description="Helical" evidence="1">
    <location>
        <begin position="99"/>
        <end position="118"/>
    </location>
</feature>
<protein>
    <submittedName>
        <fullName evidence="2">DUF4184 domain-containing protein</fullName>
    </submittedName>
</protein>
<gene>
    <name evidence="2" type="ORF">CRI88_01650</name>
</gene>
<evidence type="ECO:0000256" key="1">
    <source>
        <dbReference type="SAM" id="Phobius"/>
    </source>
</evidence>
<dbReference type="AlphaFoldDB" id="A0A2I0V422"/>
<dbReference type="Pfam" id="PF13803">
    <property type="entry name" value="DUF4184"/>
    <property type="match status" value="1"/>
</dbReference>
<feature type="transmembrane region" description="Helical" evidence="1">
    <location>
        <begin position="51"/>
        <end position="69"/>
    </location>
</feature>
<name>A0A2I0V422_9BACI</name>
<organism evidence="2 3">
    <name type="scientific">Lysinibacillus fusiformis</name>
    <dbReference type="NCBI Taxonomy" id="28031"/>
    <lineage>
        <taxon>Bacteria</taxon>
        <taxon>Bacillati</taxon>
        <taxon>Bacillota</taxon>
        <taxon>Bacilli</taxon>
        <taxon>Bacillales</taxon>
        <taxon>Bacillaceae</taxon>
        <taxon>Lysinibacillus</taxon>
    </lineage>
</organism>
<dbReference type="InterPro" id="IPR025238">
    <property type="entry name" value="DUF4184"/>
</dbReference>
<dbReference type="Proteomes" id="UP000234956">
    <property type="component" value="Unassembled WGS sequence"/>
</dbReference>
<keyword evidence="1" id="KW-0472">Membrane</keyword>
<dbReference type="RefSeq" id="WP_036127684.1">
    <property type="nucleotide sequence ID" value="NZ_JAZBNI010000003.1"/>
</dbReference>
<keyword evidence="1" id="KW-1133">Transmembrane helix</keyword>